<feature type="domain" description="U-box" evidence="6">
    <location>
        <begin position="15"/>
        <end position="96"/>
    </location>
</feature>
<dbReference type="InterPro" id="IPR016024">
    <property type="entry name" value="ARM-type_fold"/>
</dbReference>
<dbReference type="SMART" id="SM00504">
    <property type="entry name" value="Ubox"/>
    <property type="match status" value="1"/>
</dbReference>
<dbReference type="InterPro" id="IPR045210">
    <property type="entry name" value="RING-Ubox_PUB"/>
</dbReference>
<evidence type="ECO:0000256" key="1">
    <source>
        <dbReference type="ARBA" id="ARBA00000900"/>
    </source>
</evidence>
<dbReference type="Gene3D" id="1.25.10.10">
    <property type="entry name" value="Leucine-rich Repeat Variant"/>
    <property type="match status" value="1"/>
</dbReference>
<dbReference type="GO" id="GO:0016567">
    <property type="term" value="P:protein ubiquitination"/>
    <property type="evidence" value="ECO:0007669"/>
    <property type="project" value="UniProtKB-UniRule"/>
</dbReference>
<dbReference type="InterPro" id="IPR013083">
    <property type="entry name" value="Znf_RING/FYVE/PHD"/>
</dbReference>
<dbReference type="Proteomes" id="UP000233551">
    <property type="component" value="Unassembled WGS sequence"/>
</dbReference>
<proteinExistence type="predicted"/>
<comment type="catalytic activity">
    <reaction evidence="1 5">
        <text>S-ubiquitinyl-[E2 ubiquitin-conjugating enzyme]-L-cysteine + [acceptor protein]-L-lysine = [E2 ubiquitin-conjugating enzyme]-L-cysteine + N(6)-ubiquitinyl-[acceptor protein]-L-lysine.</text>
        <dbReference type="EC" id="2.3.2.27"/>
    </reaction>
</comment>
<evidence type="ECO:0000313" key="8">
    <source>
        <dbReference type="EMBL" id="PKI35314.1"/>
    </source>
</evidence>
<dbReference type="InterPro" id="IPR045185">
    <property type="entry name" value="PUB22/23/24-like"/>
</dbReference>
<dbReference type="EMBL" id="PGOL01005404">
    <property type="protein sequence ID" value="PKI35314.1"/>
    <property type="molecule type" value="Genomic_DNA"/>
</dbReference>
<dbReference type="SUPFAM" id="SSF57850">
    <property type="entry name" value="RING/U-box"/>
    <property type="match status" value="1"/>
</dbReference>
<reference evidence="8 10" key="3">
    <citation type="submission" date="2017-11" db="EMBL/GenBank/DDBJ databases">
        <title>De-novo sequencing of pomegranate (Punica granatum L.) genome.</title>
        <authorList>
            <person name="Akparov Z."/>
            <person name="Amiraslanov A."/>
            <person name="Hajiyeva S."/>
            <person name="Abbasov M."/>
            <person name="Kaur K."/>
            <person name="Hamwieh A."/>
            <person name="Solovyev V."/>
            <person name="Salamov A."/>
            <person name="Braich B."/>
            <person name="Kosarev P."/>
            <person name="Mahmoud A."/>
            <person name="Hajiyev E."/>
            <person name="Babayeva S."/>
            <person name="Izzatullayeva V."/>
            <person name="Mammadov A."/>
            <person name="Mammadov A."/>
            <person name="Sharifova S."/>
            <person name="Ojaghi J."/>
            <person name="Eynullazada K."/>
            <person name="Bayramov B."/>
            <person name="Abdulazimova A."/>
            <person name="Shahmuradov I."/>
        </authorList>
    </citation>
    <scope>NUCLEOTIDE SEQUENCE [LARGE SCALE GENOMIC DNA]</scope>
    <source>
        <strain evidence="8">AG2017</strain>
        <strain evidence="10">cv. AG2017</strain>
        <tissue evidence="8">Leaf</tissue>
    </source>
</reference>
<protein>
    <recommendedName>
        <fullName evidence="5 6">U-box domain-containing protein</fullName>
        <ecNumber evidence="5">2.3.2.27</ecNumber>
    </recommendedName>
    <alternativeName>
        <fullName evidence="5">RING-type E3 ubiquitin transferase PUB</fullName>
    </alternativeName>
</protein>
<comment type="pathway">
    <text evidence="2 5">Protein modification; protein ubiquitination.</text>
</comment>
<dbReference type="InterPro" id="IPR003613">
    <property type="entry name" value="Ubox_domain"/>
</dbReference>
<dbReference type="SUPFAM" id="SSF48371">
    <property type="entry name" value="ARM repeat"/>
    <property type="match status" value="1"/>
</dbReference>
<evidence type="ECO:0000256" key="3">
    <source>
        <dbReference type="ARBA" id="ARBA00022679"/>
    </source>
</evidence>
<evidence type="ECO:0000256" key="5">
    <source>
        <dbReference type="RuleBase" id="RU369093"/>
    </source>
</evidence>
<dbReference type="Proteomes" id="UP000197138">
    <property type="component" value="Unassembled WGS sequence"/>
</dbReference>
<dbReference type="PROSITE" id="PS51698">
    <property type="entry name" value="U_BOX"/>
    <property type="match status" value="1"/>
</dbReference>
<evidence type="ECO:0000256" key="2">
    <source>
        <dbReference type="ARBA" id="ARBA00004906"/>
    </source>
</evidence>
<comment type="function">
    <text evidence="5">Functions as an E3 ubiquitin ligase.</text>
</comment>
<sequence length="432" mass="48667">MDVDIVEDEVEVEVEVPEYFICPISLEIMKDPVTAITGITYDRENIERWLFDTTGTTTVTPHCPVTNRPLPQDSDLTPNHTLRRLIQLWCTQNASRGIDRIPTPRAPLDRFRALNQLIKDLRNPNNNIPDRLTDTLHRMESLATKNEQNRKHMVKAGTPEAMLLYVVACFGSSRTAGLREALSILNLVQIPPDEARALLLANDRIIDSLSWVLEHGTENCDKSVIRSHALSVLKRLVDAANSSMLECLKPDIFGVILSTIRDFRKCLAMQGLNAALHILLSSCQWGRNRLTMVARGAVFELIELELTMPENRTTELILGILFHLCSYAEGRAQLISHKGGIAVISKRILHVSPSADDRAIMILSLVSKFSGTPLVVQEMLMVGAVSKLCMVIQSQCAPYLKNKAREILRSHSEEWKIYPCIKKSHLTRYFIE</sequence>
<dbReference type="OrthoDB" id="10064100at2759"/>
<dbReference type="InterPro" id="IPR011989">
    <property type="entry name" value="ARM-like"/>
</dbReference>
<keyword evidence="10" id="KW-1185">Reference proteome</keyword>
<dbReference type="GO" id="GO:0061630">
    <property type="term" value="F:ubiquitin protein ligase activity"/>
    <property type="evidence" value="ECO:0007669"/>
    <property type="project" value="UniProtKB-UniRule"/>
</dbReference>
<organism evidence="7 9">
    <name type="scientific">Punica granatum</name>
    <name type="common">Pomegranate</name>
    <dbReference type="NCBI Taxonomy" id="22663"/>
    <lineage>
        <taxon>Eukaryota</taxon>
        <taxon>Viridiplantae</taxon>
        <taxon>Streptophyta</taxon>
        <taxon>Embryophyta</taxon>
        <taxon>Tracheophyta</taxon>
        <taxon>Spermatophyta</taxon>
        <taxon>Magnoliopsida</taxon>
        <taxon>eudicotyledons</taxon>
        <taxon>Gunneridae</taxon>
        <taxon>Pentapetalae</taxon>
        <taxon>rosids</taxon>
        <taxon>malvids</taxon>
        <taxon>Myrtales</taxon>
        <taxon>Lythraceae</taxon>
        <taxon>Punica</taxon>
    </lineage>
</organism>
<gene>
    <name evidence="7" type="ORF">CDL15_Pgr002161</name>
    <name evidence="8" type="ORF">CRG98_044328</name>
</gene>
<dbReference type="Pfam" id="PF04564">
    <property type="entry name" value="U-box"/>
    <property type="match status" value="1"/>
</dbReference>
<dbReference type="PANTHER" id="PTHR22849">
    <property type="entry name" value="WDSAM1 PROTEIN"/>
    <property type="match status" value="1"/>
</dbReference>
<dbReference type="EMBL" id="MTKT01002011">
    <property type="protein sequence ID" value="OWM82586.1"/>
    <property type="molecule type" value="Genomic_DNA"/>
</dbReference>
<dbReference type="EC" id="2.3.2.27" evidence="5"/>
<comment type="caution">
    <text evidence="7">The sequence shown here is derived from an EMBL/GenBank/DDBJ whole genome shotgun (WGS) entry which is preliminary data.</text>
</comment>
<evidence type="ECO:0000259" key="6">
    <source>
        <dbReference type="PROSITE" id="PS51698"/>
    </source>
</evidence>
<dbReference type="UniPathway" id="UPA00143"/>
<keyword evidence="4 5" id="KW-0833">Ubl conjugation pathway</keyword>
<dbReference type="InterPro" id="IPR058678">
    <property type="entry name" value="ARM_PUB"/>
</dbReference>
<dbReference type="CDD" id="cd16664">
    <property type="entry name" value="RING-Ubox_PUB"/>
    <property type="match status" value="1"/>
</dbReference>
<evidence type="ECO:0000313" key="9">
    <source>
        <dbReference type="Proteomes" id="UP000197138"/>
    </source>
</evidence>
<evidence type="ECO:0000313" key="10">
    <source>
        <dbReference type="Proteomes" id="UP000233551"/>
    </source>
</evidence>
<accession>A0A218XD06</accession>
<dbReference type="GeneID" id="116208722"/>
<evidence type="ECO:0000256" key="4">
    <source>
        <dbReference type="ARBA" id="ARBA00022786"/>
    </source>
</evidence>
<dbReference type="AlphaFoldDB" id="A0A218XD06"/>
<keyword evidence="3 5" id="KW-0808">Transferase</keyword>
<evidence type="ECO:0000313" key="7">
    <source>
        <dbReference type="EMBL" id="OWM82586.1"/>
    </source>
</evidence>
<name>A0A218XD06_PUNGR</name>
<reference evidence="7" key="2">
    <citation type="submission" date="2017-06" db="EMBL/GenBank/DDBJ databases">
        <title>The pomegranate genome and the genomics of punicalagin biosynthesis.</title>
        <authorList>
            <person name="Xu C."/>
        </authorList>
    </citation>
    <scope>NUCLEOTIDE SEQUENCE [LARGE SCALE GENOMIC DNA]</scope>
    <source>
        <tissue evidence="7">Fresh leaf</tissue>
    </source>
</reference>
<dbReference type="Gene3D" id="3.30.40.10">
    <property type="entry name" value="Zinc/RING finger domain, C3HC4 (zinc finger)"/>
    <property type="match status" value="1"/>
</dbReference>
<dbReference type="PANTHER" id="PTHR22849:SF24">
    <property type="entry name" value="E3 UBIQUITIN-PROTEIN LIGASE PUB24"/>
    <property type="match status" value="1"/>
</dbReference>
<dbReference type="Pfam" id="PF25598">
    <property type="entry name" value="ARM_PUB"/>
    <property type="match status" value="1"/>
</dbReference>
<reference evidence="9" key="1">
    <citation type="journal article" date="2017" name="Plant J.">
        <title>The pomegranate (Punica granatum L.) genome and the genomics of punicalagin biosynthesis.</title>
        <authorList>
            <person name="Qin G."/>
            <person name="Xu C."/>
            <person name="Ming R."/>
            <person name="Tang H."/>
            <person name="Guyot R."/>
            <person name="Kramer E.M."/>
            <person name="Hu Y."/>
            <person name="Yi X."/>
            <person name="Qi Y."/>
            <person name="Xu X."/>
            <person name="Gao Z."/>
            <person name="Pan H."/>
            <person name="Jian J."/>
            <person name="Tian Y."/>
            <person name="Yue Z."/>
            <person name="Xu Y."/>
        </authorList>
    </citation>
    <scope>NUCLEOTIDE SEQUENCE [LARGE SCALE GENOMIC DNA]</scope>
    <source>
        <strain evidence="9">cv. Dabenzi</strain>
    </source>
</reference>